<keyword evidence="2" id="KW-1185">Reference proteome</keyword>
<evidence type="ECO:0000313" key="1">
    <source>
        <dbReference type="EMBL" id="ADG74940.1"/>
    </source>
</evidence>
<proteinExistence type="predicted"/>
<dbReference type="AlphaFoldDB" id="D5UFE3"/>
<dbReference type="RefSeq" id="WP_013117274.1">
    <property type="nucleotide sequence ID" value="NC_014151.1"/>
</dbReference>
<evidence type="ECO:0000313" key="2">
    <source>
        <dbReference type="Proteomes" id="UP000000849"/>
    </source>
</evidence>
<organism evidence="1 2">
    <name type="scientific">Cellulomonas flavigena (strain ATCC 482 / DSM 20109 / BCRC 11376 / JCM 18109 / NBRC 3775 / NCIMB 8073 / NRS 134)</name>
    <dbReference type="NCBI Taxonomy" id="446466"/>
    <lineage>
        <taxon>Bacteria</taxon>
        <taxon>Bacillati</taxon>
        <taxon>Actinomycetota</taxon>
        <taxon>Actinomycetes</taxon>
        <taxon>Micrococcales</taxon>
        <taxon>Cellulomonadaceae</taxon>
        <taxon>Cellulomonas</taxon>
    </lineage>
</organism>
<accession>D5UFE3</accession>
<dbReference type="Proteomes" id="UP000000849">
    <property type="component" value="Chromosome"/>
</dbReference>
<reference evidence="1 2" key="1">
    <citation type="journal article" date="2010" name="Stand. Genomic Sci.">
        <title>Complete genome sequence of Cellulomonas flavigena type strain (134).</title>
        <authorList>
            <person name="Abt B."/>
            <person name="Foster B."/>
            <person name="Lapidus A."/>
            <person name="Clum A."/>
            <person name="Sun H."/>
            <person name="Pukall R."/>
            <person name="Lucas S."/>
            <person name="Glavina Del Rio T."/>
            <person name="Nolan M."/>
            <person name="Tice H."/>
            <person name="Cheng J.F."/>
            <person name="Pitluck S."/>
            <person name="Liolios K."/>
            <person name="Ivanova N."/>
            <person name="Mavromatis K."/>
            <person name="Ovchinnikova G."/>
            <person name="Pati A."/>
            <person name="Goodwin L."/>
            <person name="Chen A."/>
            <person name="Palaniappan K."/>
            <person name="Land M."/>
            <person name="Hauser L."/>
            <person name="Chang Y.J."/>
            <person name="Jeffries C.D."/>
            <person name="Rohde M."/>
            <person name="Goker M."/>
            <person name="Woyke T."/>
            <person name="Bristow J."/>
            <person name="Eisen J.A."/>
            <person name="Markowitz V."/>
            <person name="Hugenholtz P."/>
            <person name="Kyrpides N.C."/>
            <person name="Klenk H.P."/>
        </authorList>
    </citation>
    <scope>NUCLEOTIDE SEQUENCE [LARGE SCALE GENOMIC DNA]</scope>
    <source>
        <strain evidence="2">ATCC 482 / DSM 20109 / BCRC 11376 / JCM 18109 / NBRC 3775 / NCIMB 8073 / NRS 134</strain>
    </source>
</reference>
<name>D5UFE3_CELFN</name>
<dbReference type="KEGG" id="cfl:Cfla_2045"/>
<dbReference type="HOGENOM" id="CLU_1719056_0_0_11"/>
<dbReference type="EMBL" id="CP001964">
    <property type="protein sequence ID" value="ADG74940.1"/>
    <property type="molecule type" value="Genomic_DNA"/>
</dbReference>
<protein>
    <submittedName>
        <fullName evidence="1">Uncharacterized protein</fullName>
    </submittedName>
</protein>
<gene>
    <name evidence="1" type="ordered locus">Cfla_2045</name>
</gene>
<sequence>MSDSTDPLLVEYVAAHSGGGPITLVAGGALVTGCLAEATEHTYAPTVSSLAHELDVQSLADLERAFAALGADADRYLDRSMLENARARVGAHRSQDARGPVTHIALVSALVCTGGGAWIAVTPGDGLFRVRADGITAWSPTPVADAKLPHEG</sequence>